<keyword evidence="3 5" id="KW-0808">Transferase</keyword>
<dbReference type="InterPro" id="IPR041711">
    <property type="entry name" value="Met-tRNA-FMT_N"/>
</dbReference>
<dbReference type="GeneID" id="78391204"/>
<dbReference type="Pfam" id="PF00551">
    <property type="entry name" value="Formyl_trans_N"/>
    <property type="match status" value="1"/>
</dbReference>
<dbReference type="SUPFAM" id="SSF53328">
    <property type="entry name" value="Formyltransferase"/>
    <property type="match status" value="1"/>
</dbReference>
<accession>A0A2S0L3M3</accession>
<evidence type="ECO:0000313" key="8">
    <source>
        <dbReference type="EMBL" id="AVM47857.1"/>
    </source>
</evidence>
<name>A0A2S0L3M3_9FIRM</name>
<evidence type="ECO:0000256" key="4">
    <source>
        <dbReference type="ARBA" id="ARBA00022917"/>
    </source>
</evidence>
<dbReference type="InterPro" id="IPR036477">
    <property type="entry name" value="Formyl_transf_N_sf"/>
</dbReference>
<dbReference type="SUPFAM" id="SSF50486">
    <property type="entry name" value="FMT C-terminal domain-like"/>
    <property type="match status" value="1"/>
</dbReference>
<comment type="function">
    <text evidence="5">Attaches a formyl group to the free amino group of methionyl-tRNA(fMet). The formyl group appears to play a dual role in the initiator identity of N-formylmethionyl-tRNA by promoting its recognition by IF2 and preventing the misappropriation of this tRNA by the elongation apparatus.</text>
</comment>
<dbReference type="AlphaFoldDB" id="A0A2S0L3M3"/>
<dbReference type="Proteomes" id="UP000237883">
    <property type="component" value="Chromosome"/>
</dbReference>
<keyword evidence="4 5" id="KW-0648">Protein biosynthesis</keyword>
<evidence type="ECO:0000313" key="9">
    <source>
        <dbReference type="Proteomes" id="UP000237883"/>
    </source>
</evidence>
<evidence type="ECO:0000259" key="7">
    <source>
        <dbReference type="Pfam" id="PF02911"/>
    </source>
</evidence>
<dbReference type="InterPro" id="IPR044135">
    <property type="entry name" value="Met-tRNA-FMT_C"/>
</dbReference>
<dbReference type="OrthoDB" id="9802815at2"/>
<dbReference type="PANTHER" id="PTHR11138">
    <property type="entry name" value="METHIONYL-TRNA FORMYLTRANSFERASE"/>
    <property type="match status" value="1"/>
</dbReference>
<evidence type="ECO:0000256" key="1">
    <source>
        <dbReference type="ARBA" id="ARBA00010699"/>
    </source>
</evidence>
<evidence type="ECO:0000256" key="2">
    <source>
        <dbReference type="ARBA" id="ARBA00012261"/>
    </source>
</evidence>
<dbReference type="CDD" id="cd08704">
    <property type="entry name" value="Met_tRNA_FMT_C"/>
    <property type="match status" value="1"/>
</dbReference>
<feature type="binding site" evidence="5">
    <location>
        <begin position="109"/>
        <end position="112"/>
    </location>
    <ligand>
        <name>(6S)-5,6,7,8-tetrahydrofolate</name>
        <dbReference type="ChEBI" id="CHEBI:57453"/>
    </ligand>
</feature>
<proteinExistence type="inferred from homology"/>
<feature type="domain" description="Formyl transferase N-terminal" evidence="6">
    <location>
        <begin position="1"/>
        <end position="176"/>
    </location>
</feature>
<evidence type="ECO:0000259" key="6">
    <source>
        <dbReference type="Pfam" id="PF00551"/>
    </source>
</evidence>
<comment type="catalytic activity">
    <reaction evidence="5">
        <text>L-methionyl-tRNA(fMet) + (6R)-10-formyltetrahydrofolate = N-formyl-L-methionyl-tRNA(fMet) + (6S)-5,6,7,8-tetrahydrofolate + H(+)</text>
        <dbReference type="Rhea" id="RHEA:24380"/>
        <dbReference type="Rhea" id="RHEA-COMP:9952"/>
        <dbReference type="Rhea" id="RHEA-COMP:9953"/>
        <dbReference type="ChEBI" id="CHEBI:15378"/>
        <dbReference type="ChEBI" id="CHEBI:57453"/>
        <dbReference type="ChEBI" id="CHEBI:78530"/>
        <dbReference type="ChEBI" id="CHEBI:78844"/>
        <dbReference type="ChEBI" id="CHEBI:195366"/>
        <dbReference type="EC" id="2.1.2.9"/>
    </reaction>
</comment>
<dbReference type="GO" id="GO:0005829">
    <property type="term" value="C:cytosol"/>
    <property type="evidence" value="ECO:0007669"/>
    <property type="project" value="TreeGrafter"/>
</dbReference>
<feature type="domain" description="Formyl transferase C-terminal" evidence="7">
    <location>
        <begin position="203"/>
        <end position="300"/>
    </location>
</feature>
<dbReference type="CDD" id="cd08646">
    <property type="entry name" value="FMT_core_Met-tRNA-FMT_N"/>
    <property type="match status" value="1"/>
</dbReference>
<gene>
    <name evidence="5" type="primary">fmt</name>
    <name evidence="8" type="ORF">C5Q96_02900</name>
</gene>
<dbReference type="NCBIfam" id="TIGR00460">
    <property type="entry name" value="fmt"/>
    <property type="match status" value="1"/>
</dbReference>
<dbReference type="InterPro" id="IPR005794">
    <property type="entry name" value="Fmt"/>
</dbReference>
<dbReference type="InterPro" id="IPR011034">
    <property type="entry name" value="Formyl_transferase-like_C_sf"/>
</dbReference>
<reference evidence="9" key="1">
    <citation type="submission" date="2018-02" db="EMBL/GenBank/DDBJ databases">
        <authorList>
            <person name="Holder M.E."/>
            <person name="Ajami N.J."/>
            <person name="Petrosino J.F."/>
        </authorList>
    </citation>
    <scope>NUCLEOTIDE SEQUENCE [LARGE SCALE GENOMIC DNA]</scope>
    <source>
        <strain evidence="9">CCUG 47132</strain>
    </source>
</reference>
<dbReference type="EMBL" id="CP027228">
    <property type="protein sequence ID" value="AVM47857.1"/>
    <property type="molecule type" value="Genomic_DNA"/>
</dbReference>
<evidence type="ECO:0000256" key="5">
    <source>
        <dbReference type="HAMAP-Rule" id="MF_00182"/>
    </source>
</evidence>
<comment type="similarity">
    <text evidence="1 5">Belongs to the Fmt family.</text>
</comment>
<dbReference type="EC" id="2.1.2.9" evidence="2 5"/>
<dbReference type="Pfam" id="PF02911">
    <property type="entry name" value="Formyl_trans_C"/>
    <property type="match status" value="1"/>
</dbReference>
<protein>
    <recommendedName>
        <fullName evidence="2 5">Methionyl-tRNA formyltransferase</fullName>
        <ecNumber evidence="2 5">2.1.2.9</ecNumber>
    </recommendedName>
</protein>
<sequence length="309" mass="34028">MRIIYMGTPEFAVPALNSIIDAGHDVELVVTQPDRRGNRGKVVFSPVKACALHRGIKVSQPNNIKNDPDFIQELDALKPDLIVVAAFGQILPKEVLDIPVYGCINIHGSILPEYRGAAPMQYAILDGKDKTGVTIMQMELGLDTGDIISAEEVEVGRKDIITLSEELAECGARLVVKTIDLIAEGQATYTKQDDSASSYAHMIRKEDGYTDFNSSAAEIDNKVRAFKIWPGTFTNIGDKVLKLFDVLPIDDVDINADFGVITSVDKEKFTVKCTNGTLEIREVQLQGKKRMSVSDFIRGNKLEVGMRLK</sequence>
<dbReference type="InterPro" id="IPR002376">
    <property type="entry name" value="Formyl_transf_N"/>
</dbReference>
<dbReference type="InterPro" id="IPR005793">
    <property type="entry name" value="Formyl_trans_C"/>
</dbReference>
<keyword evidence="9" id="KW-1185">Reference proteome</keyword>
<organism evidence="8 9">
    <name type="scientific">Mogibacterium diversum</name>
    <dbReference type="NCBI Taxonomy" id="114527"/>
    <lineage>
        <taxon>Bacteria</taxon>
        <taxon>Bacillati</taxon>
        <taxon>Bacillota</taxon>
        <taxon>Clostridia</taxon>
        <taxon>Peptostreptococcales</taxon>
        <taxon>Anaerovoracaceae</taxon>
        <taxon>Mogibacterium</taxon>
    </lineage>
</organism>
<dbReference type="Gene3D" id="3.40.50.12230">
    <property type="match status" value="1"/>
</dbReference>
<dbReference type="RefSeq" id="WP_106056936.1">
    <property type="nucleotide sequence ID" value="NZ_CP027228.1"/>
</dbReference>
<dbReference type="KEGG" id="mdv:C5Q96_02900"/>
<dbReference type="PANTHER" id="PTHR11138:SF5">
    <property type="entry name" value="METHIONYL-TRNA FORMYLTRANSFERASE, MITOCHONDRIAL"/>
    <property type="match status" value="1"/>
</dbReference>
<evidence type="ECO:0000256" key="3">
    <source>
        <dbReference type="ARBA" id="ARBA00022679"/>
    </source>
</evidence>
<dbReference type="GO" id="GO:0004479">
    <property type="term" value="F:methionyl-tRNA formyltransferase activity"/>
    <property type="evidence" value="ECO:0007669"/>
    <property type="project" value="UniProtKB-UniRule"/>
</dbReference>
<dbReference type="HAMAP" id="MF_00182">
    <property type="entry name" value="Formyl_trans"/>
    <property type="match status" value="1"/>
</dbReference>